<comment type="caution">
    <text evidence="5">The sequence shown here is derived from an EMBL/GenBank/DDBJ whole genome shotgun (WGS) entry which is preliminary data.</text>
</comment>
<evidence type="ECO:0000313" key="6">
    <source>
        <dbReference type="Proteomes" id="UP000214746"/>
    </source>
</evidence>
<dbReference type="GO" id="GO:0019290">
    <property type="term" value="P:siderophore biosynthetic process"/>
    <property type="evidence" value="ECO:0007669"/>
    <property type="project" value="InterPro"/>
</dbReference>
<evidence type="ECO:0000313" key="5">
    <source>
        <dbReference type="EMBL" id="PZE19863.1"/>
    </source>
</evidence>
<dbReference type="EMBL" id="NHRJ02000012">
    <property type="protein sequence ID" value="PZE19863.1"/>
    <property type="molecule type" value="Genomic_DNA"/>
</dbReference>
<dbReference type="OrthoDB" id="495728at2"/>
<reference evidence="5" key="1">
    <citation type="submission" date="2018-06" db="EMBL/GenBank/DDBJ databases">
        <title>Paenibacillus xerothermodurans sp. nov. an extremely dry heat resistant spore forming bacterium isolated from the soil of Cape Canaveral, Florida.</title>
        <authorList>
            <person name="Seuylemezian A."/>
            <person name="Kaur N."/>
            <person name="Patil P."/>
            <person name="Patil P."/>
            <person name="Mayilraj S."/>
            <person name="Vaishampayan P."/>
        </authorList>
    </citation>
    <scope>NUCLEOTIDE SEQUENCE [LARGE SCALE GENOMIC DNA]</scope>
    <source>
        <strain evidence="5">ATCC 27380</strain>
    </source>
</reference>
<organism evidence="5 6">
    <name type="scientific">Paenibacillus xerothermodurans</name>
    <dbReference type="NCBI Taxonomy" id="1977292"/>
    <lineage>
        <taxon>Bacteria</taxon>
        <taxon>Bacillati</taxon>
        <taxon>Bacillota</taxon>
        <taxon>Bacilli</taxon>
        <taxon>Bacillales</taxon>
        <taxon>Paenibacillaceae</taxon>
        <taxon>Paenibacillus</taxon>
    </lineage>
</organism>
<dbReference type="Gene3D" id="1.10.510.40">
    <property type="match status" value="1"/>
</dbReference>
<sequence>MIIILIINDNDSQVVVNAFRKNMVGSVDTVLFSQERLQGCLRAEEGMLNRLFNVLLREPVLTGDWRVSAAKPDTMMLSTYSQSSGAAEIKEWLQLSHGDSQHALLMPILHRGAFERYELAYPVWRRQNTGWEPITCVEQWIEWMAEAGMSVPTSVVRELLNSRDNLRMAYESLEQKQVWAHHQQSTVLAFHHQQRTNNLLAFIDRLKQCKPFDELVYSESLAIEGHPLHPLTKTKWGLSKPEVRRYAPEFEQPLHVRTVLVRKDKVRWTQTCFGSECELLLGDTTEVERLLQGLEPVLSPEVGSDYVLFPVHPWQYEHMLPRLFVDELSRKEIIPIPYVMSGSATLSFRTVALNEGSGRHVKLPVAAQATSAVRTVSPEITVNGPKLSAMLRRIWDREGDKLGRADFIEEMAGAYFTNGSEEDTARSRHLAFLVRENPRRYMRQGDFGFVAASLTASSPLCDRPVIMDWMETYYGDRTPVSPSQVLDYLKQYALVLLRPLVRLLQQYGIALEAHMQNTIICTSNGKVTQALFRDLGGIRVHRGRFEAGYGTSLQTEGLAGASIFTNDMEEVYSKFVHAVLQNHMGDLIFCLRRQLQMEETLLWKAVRAVLEECFDKSHPHFEADWQAVTRTLVRTKALFNMRVSDTAKSYLYTEVTNPIAGLGL</sequence>
<dbReference type="Pfam" id="PF04183">
    <property type="entry name" value="IucA_IucC"/>
    <property type="match status" value="1"/>
</dbReference>
<dbReference type="InterPro" id="IPR007310">
    <property type="entry name" value="Aerobactin_biosyn_IucA/IucC_N"/>
</dbReference>
<protein>
    <submittedName>
        <fullName evidence="5">IucA/IucC</fullName>
    </submittedName>
</protein>
<dbReference type="Proteomes" id="UP000214746">
    <property type="component" value="Unassembled WGS sequence"/>
</dbReference>
<dbReference type="AlphaFoldDB" id="A0A2W1NLI0"/>
<accession>A0A2W1NLI0</accession>
<comment type="pathway">
    <text evidence="1">Siderophore biosynthesis.</text>
</comment>
<dbReference type="GO" id="GO:0016881">
    <property type="term" value="F:acid-amino acid ligase activity"/>
    <property type="evidence" value="ECO:0007669"/>
    <property type="project" value="UniProtKB-ARBA"/>
</dbReference>
<keyword evidence="6" id="KW-1185">Reference proteome</keyword>
<gene>
    <name evidence="5" type="ORF">CBW46_016180</name>
</gene>
<feature type="domain" description="Aerobactin siderophore biosynthesis IucA/IucC-like C-terminal" evidence="4">
    <location>
        <begin position="488"/>
        <end position="647"/>
    </location>
</feature>
<comment type="similarity">
    <text evidence="2">Belongs to the IucA/IucC family.</text>
</comment>
<dbReference type="Gene3D" id="6.10.250.3370">
    <property type="match status" value="1"/>
</dbReference>
<evidence type="ECO:0000256" key="2">
    <source>
        <dbReference type="ARBA" id="ARBA00007832"/>
    </source>
</evidence>
<evidence type="ECO:0000259" key="3">
    <source>
        <dbReference type="Pfam" id="PF04183"/>
    </source>
</evidence>
<dbReference type="Pfam" id="PF06276">
    <property type="entry name" value="FhuF"/>
    <property type="match status" value="1"/>
</dbReference>
<feature type="domain" description="Aerobactin siderophore biosynthesis IucA/IucC N-terminal" evidence="3">
    <location>
        <begin position="216"/>
        <end position="455"/>
    </location>
</feature>
<dbReference type="PANTHER" id="PTHR34384:SF6">
    <property type="entry name" value="STAPHYLOFERRIN B SYNTHASE"/>
    <property type="match status" value="1"/>
</dbReference>
<proteinExistence type="inferred from homology"/>
<name>A0A2W1NLI0_PAEXE</name>
<dbReference type="PANTHER" id="PTHR34384">
    <property type="entry name" value="L-2,3-DIAMINOPROPANOATE--CITRATE LIGASE"/>
    <property type="match status" value="1"/>
</dbReference>
<evidence type="ECO:0000259" key="4">
    <source>
        <dbReference type="Pfam" id="PF06276"/>
    </source>
</evidence>
<dbReference type="InterPro" id="IPR022770">
    <property type="entry name" value="IucA/IucC-like_C"/>
</dbReference>
<dbReference type="InterPro" id="IPR037455">
    <property type="entry name" value="LucA/IucC-like"/>
</dbReference>
<evidence type="ECO:0000256" key="1">
    <source>
        <dbReference type="ARBA" id="ARBA00004924"/>
    </source>
</evidence>